<accession>A0A2N7S5I7</accession>
<dbReference type="AlphaFoldDB" id="A0A2N7S5I7"/>
<evidence type="ECO:0000259" key="1">
    <source>
        <dbReference type="PROSITE" id="PS51819"/>
    </source>
</evidence>
<dbReference type="EMBL" id="PNQX01000001">
    <property type="protein sequence ID" value="PMQ21408.1"/>
    <property type="molecule type" value="Genomic_DNA"/>
</dbReference>
<dbReference type="InterPro" id="IPR004360">
    <property type="entry name" value="Glyas_Fos-R_dOase_dom"/>
</dbReference>
<proteinExistence type="predicted"/>
<protein>
    <submittedName>
        <fullName evidence="2">Glyoxalase</fullName>
    </submittedName>
</protein>
<organism evidence="2 3">
    <name type="scientific">Glutamicibacter arilaitensis</name>
    <dbReference type="NCBI Taxonomy" id="256701"/>
    <lineage>
        <taxon>Bacteria</taxon>
        <taxon>Bacillati</taxon>
        <taxon>Actinomycetota</taxon>
        <taxon>Actinomycetes</taxon>
        <taxon>Micrococcales</taxon>
        <taxon>Micrococcaceae</taxon>
        <taxon>Glutamicibacter</taxon>
    </lineage>
</organism>
<evidence type="ECO:0000313" key="2">
    <source>
        <dbReference type="EMBL" id="PMQ21408.1"/>
    </source>
</evidence>
<feature type="domain" description="VOC" evidence="1">
    <location>
        <begin position="2"/>
        <end position="110"/>
    </location>
</feature>
<comment type="caution">
    <text evidence="2">The sequence shown here is derived from an EMBL/GenBank/DDBJ whole genome shotgun (WGS) entry which is preliminary data.</text>
</comment>
<gene>
    <name evidence="2" type="ORF">CIK84_07625</name>
</gene>
<dbReference type="Pfam" id="PF00903">
    <property type="entry name" value="Glyoxalase"/>
    <property type="match status" value="1"/>
</dbReference>
<dbReference type="Proteomes" id="UP000235739">
    <property type="component" value="Unassembled WGS sequence"/>
</dbReference>
<evidence type="ECO:0000313" key="3">
    <source>
        <dbReference type="Proteomes" id="UP000235739"/>
    </source>
</evidence>
<dbReference type="RefSeq" id="WP_102597978.1">
    <property type="nucleotide sequence ID" value="NZ_JBQDUD010000003.1"/>
</dbReference>
<name>A0A2N7S5I7_9MICC</name>
<dbReference type="Gene3D" id="3.10.180.10">
    <property type="entry name" value="2,3-Dihydroxybiphenyl 1,2-Dioxygenase, domain 1"/>
    <property type="match status" value="1"/>
</dbReference>
<reference evidence="2 3" key="1">
    <citation type="journal article" date="2017" name="Elife">
        <title>Extensive horizontal gene transfer in cheese-associated bacteria.</title>
        <authorList>
            <person name="Bonham K.S."/>
            <person name="Wolfe B.E."/>
            <person name="Dutton R.J."/>
        </authorList>
    </citation>
    <scope>NUCLEOTIDE SEQUENCE [LARGE SCALE GENOMIC DNA]</scope>
    <source>
        <strain evidence="2 3">JB182</strain>
    </source>
</reference>
<dbReference type="InterPro" id="IPR029068">
    <property type="entry name" value="Glyas_Bleomycin-R_OHBP_Dase"/>
</dbReference>
<dbReference type="SUPFAM" id="SSF54593">
    <property type="entry name" value="Glyoxalase/Bleomycin resistance protein/Dihydroxybiphenyl dioxygenase"/>
    <property type="match status" value="1"/>
</dbReference>
<dbReference type="InterPro" id="IPR037523">
    <property type="entry name" value="VOC_core"/>
</dbReference>
<dbReference type="CDD" id="cd06587">
    <property type="entry name" value="VOC"/>
    <property type="match status" value="1"/>
</dbReference>
<dbReference type="PROSITE" id="PS51819">
    <property type="entry name" value="VOC"/>
    <property type="match status" value="1"/>
</dbReference>
<sequence>MFTGMLGNATVSDLARAEHWYAQLIGRGPDRRPMPGLLEWQLGPGFGLQVYCEPERAGHSTVVLEVADLDVHAARLAEAGIEHPGIQPGGDGDILQLQDPDGNWIVLASAKAGPES</sequence>